<dbReference type="EMBL" id="KI632223">
    <property type="protein sequence ID" value="EYU21392.1"/>
    <property type="molecule type" value="Genomic_DNA"/>
</dbReference>
<evidence type="ECO:0000256" key="3">
    <source>
        <dbReference type="ARBA" id="ARBA00008594"/>
    </source>
</evidence>
<dbReference type="OrthoDB" id="907217at2759"/>
<dbReference type="PANTHER" id="PTHR31213">
    <property type="entry name" value="OS08G0374000 PROTEIN-RELATED"/>
    <property type="match status" value="1"/>
</dbReference>
<sequence>MEPPSNVQHSKHAHLTEQEIAFLEPIIQRYHHPMQNSSSSNTCTSLIVQRIEAPAAAVWHFVRAFGRPQAYKHFTKSCELVEGDGSTVGSRRRVTVVSGLPASTSDERLEILDEENRVLSFRVVGGDHRLRDYVSVTSVNDVIISDANNRVYCVVLESYGVEIPEGNTREDTRMFVDTIVKLNLQNLGEVAMAAAAEAAASLHGFEELGSLQICD</sequence>
<evidence type="ECO:0000256" key="5">
    <source>
        <dbReference type="ARBA" id="ARBA00022682"/>
    </source>
</evidence>
<accession>A0A022PYG6</accession>
<dbReference type="GO" id="GO:0009738">
    <property type="term" value="P:abscisic acid-activated signaling pathway"/>
    <property type="evidence" value="ECO:0000318"/>
    <property type="project" value="GO_Central"/>
</dbReference>
<dbReference type="CDD" id="cd07821">
    <property type="entry name" value="PYR_PYL_RCAR_like"/>
    <property type="match status" value="1"/>
</dbReference>
<evidence type="ECO:0000256" key="8">
    <source>
        <dbReference type="ARBA" id="ARBA00023272"/>
    </source>
</evidence>
<dbReference type="GO" id="GO:0005737">
    <property type="term" value="C:cytoplasm"/>
    <property type="evidence" value="ECO:0000318"/>
    <property type="project" value="GO_Central"/>
</dbReference>
<dbReference type="PhylomeDB" id="A0A022PYG6"/>
<dbReference type="PANTHER" id="PTHR31213:SF3">
    <property type="entry name" value="OS02G0226801 PROTEIN"/>
    <property type="match status" value="1"/>
</dbReference>
<dbReference type="Pfam" id="PF10604">
    <property type="entry name" value="Polyketide_cyc2"/>
    <property type="match status" value="1"/>
</dbReference>
<evidence type="ECO:0000313" key="10">
    <source>
        <dbReference type="Proteomes" id="UP000030748"/>
    </source>
</evidence>
<dbReference type="Proteomes" id="UP000030748">
    <property type="component" value="Unassembled WGS sequence"/>
</dbReference>
<evidence type="ECO:0000256" key="1">
    <source>
        <dbReference type="ARBA" id="ARBA00004123"/>
    </source>
</evidence>
<protein>
    <submittedName>
        <fullName evidence="9">Uncharacterized protein</fullName>
    </submittedName>
</protein>
<evidence type="ECO:0000256" key="6">
    <source>
        <dbReference type="ARBA" id="ARBA00023170"/>
    </source>
</evidence>
<keyword evidence="8" id="KW-0650">Protein phosphatase inhibitor</keyword>
<dbReference type="GO" id="GO:0005634">
    <property type="term" value="C:nucleus"/>
    <property type="evidence" value="ECO:0000318"/>
    <property type="project" value="GO_Central"/>
</dbReference>
<keyword evidence="7" id="KW-0539">Nucleus</keyword>
<dbReference type="InterPro" id="IPR050279">
    <property type="entry name" value="Plant_def-hormone_signal"/>
</dbReference>
<dbReference type="Gene3D" id="3.30.530.20">
    <property type="match status" value="1"/>
</dbReference>
<keyword evidence="10" id="KW-1185">Reference proteome</keyword>
<dbReference type="GO" id="GO:0004864">
    <property type="term" value="F:protein phosphatase inhibitor activity"/>
    <property type="evidence" value="ECO:0000318"/>
    <property type="project" value="GO_Central"/>
</dbReference>
<dbReference type="InterPro" id="IPR023393">
    <property type="entry name" value="START-like_dom_sf"/>
</dbReference>
<dbReference type="STRING" id="4155.A0A022PYG6"/>
<dbReference type="InterPro" id="IPR019587">
    <property type="entry name" value="Polyketide_cyclase/dehydratase"/>
</dbReference>
<comment type="subcellular location">
    <subcellularLocation>
        <location evidence="2">Cytoplasm</location>
    </subcellularLocation>
    <subcellularLocation>
        <location evidence="1">Nucleus</location>
    </subcellularLocation>
</comment>
<dbReference type="eggNOG" id="ENOG502QU62">
    <property type="taxonomic scope" value="Eukaryota"/>
</dbReference>
<keyword evidence="5" id="KW-0938">Abscisic acid signaling pathway</keyword>
<dbReference type="AlphaFoldDB" id="A0A022PYG6"/>
<evidence type="ECO:0000313" key="9">
    <source>
        <dbReference type="EMBL" id="EYU21392.1"/>
    </source>
</evidence>
<evidence type="ECO:0000256" key="2">
    <source>
        <dbReference type="ARBA" id="ARBA00004496"/>
    </source>
</evidence>
<evidence type="ECO:0000256" key="7">
    <source>
        <dbReference type="ARBA" id="ARBA00023242"/>
    </source>
</evidence>
<comment type="similarity">
    <text evidence="3">Belongs to the PYR/PYL/RCAR abscisic acid intracellular receptor family.</text>
</comment>
<organism evidence="9 10">
    <name type="scientific">Erythranthe guttata</name>
    <name type="common">Yellow monkey flower</name>
    <name type="synonym">Mimulus guttatus</name>
    <dbReference type="NCBI Taxonomy" id="4155"/>
    <lineage>
        <taxon>Eukaryota</taxon>
        <taxon>Viridiplantae</taxon>
        <taxon>Streptophyta</taxon>
        <taxon>Embryophyta</taxon>
        <taxon>Tracheophyta</taxon>
        <taxon>Spermatophyta</taxon>
        <taxon>Magnoliopsida</taxon>
        <taxon>eudicotyledons</taxon>
        <taxon>Gunneridae</taxon>
        <taxon>Pentapetalae</taxon>
        <taxon>asterids</taxon>
        <taxon>lamiids</taxon>
        <taxon>Lamiales</taxon>
        <taxon>Phrymaceae</taxon>
        <taxon>Erythranthe</taxon>
    </lineage>
</organism>
<dbReference type="KEGG" id="egt:105975438"/>
<keyword evidence="4" id="KW-0963">Cytoplasm</keyword>
<name>A0A022PYG6_ERYGU</name>
<dbReference type="GO" id="GO:0038023">
    <property type="term" value="F:signaling receptor activity"/>
    <property type="evidence" value="ECO:0000318"/>
    <property type="project" value="GO_Central"/>
</dbReference>
<gene>
    <name evidence="9" type="ORF">MIMGU_mgv1a023834mg</name>
</gene>
<evidence type="ECO:0000256" key="4">
    <source>
        <dbReference type="ARBA" id="ARBA00022490"/>
    </source>
</evidence>
<dbReference type="GO" id="GO:0010427">
    <property type="term" value="F:abscisic acid binding"/>
    <property type="evidence" value="ECO:0000318"/>
    <property type="project" value="GO_Central"/>
</dbReference>
<keyword evidence="6" id="KW-0675">Receptor</keyword>
<proteinExistence type="inferred from homology"/>
<dbReference type="SUPFAM" id="SSF55961">
    <property type="entry name" value="Bet v1-like"/>
    <property type="match status" value="1"/>
</dbReference>
<reference evidence="9 10" key="1">
    <citation type="journal article" date="2013" name="Proc. Natl. Acad. Sci. U.S.A.">
        <title>Fine-scale variation in meiotic recombination in Mimulus inferred from population shotgun sequencing.</title>
        <authorList>
            <person name="Hellsten U."/>
            <person name="Wright K.M."/>
            <person name="Jenkins J."/>
            <person name="Shu S."/>
            <person name="Yuan Y."/>
            <person name="Wessler S.R."/>
            <person name="Schmutz J."/>
            <person name="Willis J.H."/>
            <person name="Rokhsar D.S."/>
        </authorList>
    </citation>
    <scope>NUCLEOTIDE SEQUENCE [LARGE SCALE GENOMIC DNA]</scope>
    <source>
        <strain evidence="10">cv. DUN x IM62</strain>
    </source>
</reference>